<keyword evidence="2" id="KW-1185">Reference proteome</keyword>
<dbReference type="Proteomes" id="UP000019102">
    <property type="component" value="Unassembled WGS sequence"/>
</dbReference>
<dbReference type="EMBL" id="BAVS01000017">
    <property type="protein sequence ID" value="GAE93906.1"/>
    <property type="molecule type" value="Genomic_DNA"/>
</dbReference>
<name>W4VL94_9BACI</name>
<dbReference type="STRING" id="1298598.JCM21714_3021"/>
<reference evidence="1 2" key="1">
    <citation type="journal article" date="2014" name="Genome Announc.">
        <title>Draft Genome Sequence of the Boron-Tolerant and Moderately Halotolerant Bacterium Gracilibacillus boraciitolerans JCM 21714T.</title>
        <authorList>
            <person name="Ahmed I."/>
            <person name="Oshima K."/>
            <person name="Suda W."/>
            <person name="Kitamura K."/>
            <person name="Iida T."/>
            <person name="Ohmori Y."/>
            <person name="Fujiwara T."/>
            <person name="Hattori M."/>
            <person name="Ohkuma M."/>
        </authorList>
    </citation>
    <scope>NUCLEOTIDE SEQUENCE [LARGE SCALE GENOMIC DNA]</scope>
    <source>
        <strain evidence="1 2">JCM 21714</strain>
    </source>
</reference>
<organism evidence="1 2">
    <name type="scientific">Gracilibacillus boraciitolerans JCM 21714</name>
    <dbReference type="NCBI Taxonomy" id="1298598"/>
    <lineage>
        <taxon>Bacteria</taxon>
        <taxon>Bacillati</taxon>
        <taxon>Bacillota</taxon>
        <taxon>Bacilli</taxon>
        <taxon>Bacillales</taxon>
        <taxon>Bacillaceae</taxon>
        <taxon>Gracilibacillus</taxon>
    </lineage>
</organism>
<evidence type="ECO:0000313" key="2">
    <source>
        <dbReference type="Proteomes" id="UP000019102"/>
    </source>
</evidence>
<dbReference type="RefSeq" id="WP_235182776.1">
    <property type="nucleotide sequence ID" value="NZ_BAVS01000017.1"/>
</dbReference>
<comment type="caution">
    <text evidence="1">The sequence shown here is derived from an EMBL/GenBank/DDBJ whole genome shotgun (WGS) entry which is preliminary data.</text>
</comment>
<accession>W4VL94</accession>
<protein>
    <submittedName>
        <fullName evidence="1">Uncharacterized protein</fullName>
    </submittedName>
</protein>
<dbReference type="eggNOG" id="ENOG502Z82P">
    <property type="taxonomic scope" value="Bacteria"/>
</dbReference>
<gene>
    <name evidence="1" type="ORF">JCM21714_3021</name>
</gene>
<proteinExistence type="predicted"/>
<evidence type="ECO:0000313" key="1">
    <source>
        <dbReference type="EMBL" id="GAE93906.1"/>
    </source>
</evidence>
<sequence length="197" mass="21626">MTAKGLSSAIADQFPDKFDNTMAVTPASDLRATLNDLLSGHVAFAVTAMQNGIEGEESMEIFEANAAQLNENTGKLTAAIKSVYGEEGAATFDKMWNDHIGYFVDYVKATAAEDEAAKQTALDELSQYREDFSAFMETATNGNLTADAVSEELQTHVNQLISSFDAYETGNYDEAYNQFSAAMLMQETFQQRYLVQL</sequence>
<dbReference type="AlphaFoldDB" id="W4VL94"/>